<dbReference type="Proteomes" id="UP001302602">
    <property type="component" value="Unassembled WGS sequence"/>
</dbReference>
<keyword evidence="2" id="KW-1185">Reference proteome</keyword>
<protein>
    <submittedName>
        <fullName evidence="1">Uncharacterized protein</fullName>
    </submittedName>
</protein>
<reference evidence="1" key="2">
    <citation type="submission" date="2023-05" db="EMBL/GenBank/DDBJ databases">
        <authorList>
            <consortium name="Lawrence Berkeley National Laboratory"/>
            <person name="Steindorff A."/>
            <person name="Hensen N."/>
            <person name="Bonometti L."/>
            <person name="Westerberg I."/>
            <person name="Brannstrom I.O."/>
            <person name="Guillou S."/>
            <person name="Cros-Aarteil S."/>
            <person name="Calhoun S."/>
            <person name="Haridas S."/>
            <person name="Kuo A."/>
            <person name="Mondo S."/>
            <person name="Pangilinan J."/>
            <person name="Riley R."/>
            <person name="Labutti K."/>
            <person name="Andreopoulos B."/>
            <person name="Lipzen A."/>
            <person name="Chen C."/>
            <person name="Yanf M."/>
            <person name="Daum C."/>
            <person name="Ng V."/>
            <person name="Clum A."/>
            <person name="Ohm R."/>
            <person name="Martin F."/>
            <person name="Silar P."/>
            <person name="Natvig D."/>
            <person name="Lalanne C."/>
            <person name="Gautier V."/>
            <person name="Ament-Velasquez S.L."/>
            <person name="Kruys A."/>
            <person name="Hutchinson M.I."/>
            <person name="Powell A.J."/>
            <person name="Barry K."/>
            <person name="Miller A.N."/>
            <person name="Grigoriev I.V."/>
            <person name="Debuchy R."/>
            <person name="Gladieux P."/>
            <person name="Thoren M.H."/>
            <person name="Johannesson H."/>
        </authorList>
    </citation>
    <scope>NUCLEOTIDE SEQUENCE</scope>
    <source>
        <strain evidence="1">CBS 731.68</strain>
    </source>
</reference>
<name>A0AAN6UB42_9PEZI</name>
<sequence>MRATEIDGYTFGSGLDALQSLYDDDPNLRGLIPPITYLIRNTVFQPRYNAIERGRFSLSIGQSLCLAWYSSDDPRAAGVLADYGASWETVSRKLVTFSL</sequence>
<dbReference type="RefSeq" id="XP_062653494.1">
    <property type="nucleotide sequence ID" value="XM_062791958.1"/>
</dbReference>
<accession>A0AAN6UB42</accession>
<comment type="caution">
    <text evidence="1">The sequence shown here is derived from an EMBL/GenBank/DDBJ whole genome shotgun (WGS) entry which is preliminary data.</text>
</comment>
<dbReference type="EMBL" id="MU853223">
    <property type="protein sequence ID" value="KAK4129723.1"/>
    <property type="molecule type" value="Genomic_DNA"/>
</dbReference>
<dbReference type="GeneID" id="87828727"/>
<dbReference type="AlphaFoldDB" id="A0AAN6UB42"/>
<evidence type="ECO:0000313" key="1">
    <source>
        <dbReference type="EMBL" id="KAK4129723.1"/>
    </source>
</evidence>
<evidence type="ECO:0000313" key="2">
    <source>
        <dbReference type="Proteomes" id="UP001302602"/>
    </source>
</evidence>
<proteinExistence type="predicted"/>
<gene>
    <name evidence="1" type="ORF">N657DRAFT_640385</name>
</gene>
<reference evidence="1" key="1">
    <citation type="journal article" date="2023" name="Mol. Phylogenet. Evol.">
        <title>Genome-scale phylogeny and comparative genomics of the fungal order Sordariales.</title>
        <authorList>
            <person name="Hensen N."/>
            <person name="Bonometti L."/>
            <person name="Westerberg I."/>
            <person name="Brannstrom I.O."/>
            <person name="Guillou S."/>
            <person name="Cros-Aarteil S."/>
            <person name="Calhoun S."/>
            <person name="Haridas S."/>
            <person name="Kuo A."/>
            <person name="Mondo S."/>
            <person name="Pangilinan J."/>
            <person name="Riley R."/>
            <person name="LaButti K."/>
            <person name="Andreopoulos B."/>
            <person name="Lipzen A."/>
            <person name="Chen C."/>
            <person name="Yan M."/>
            <person name="Daum C."/>
            <person name="Ng V."/>
            <person name="Clum A."/>
            <person name="Steindorff A."/>
            <person name="Ohm R.A."/>
            <person name="Martin F."/>
            <person name="Silar P."/>
            <person name="Natvig D.O."/>
            <person name="Lalanne C."/>
            <person name="Gautier V."/>
            <person name="Ament-Velasquez S.L."/>
            <person name="Kruys A."/>
            <person name="Hutchinson M.I."/>
            <person name="Powell A.J."/>
            <person name="Barry K."/>
            <person name="Miller A.N."/>
            <person name="Grigoriev I.V."/>
            <person name="Debuchy R."/>
            <person name="Gladieux P."/>
            <person name="Hiltunen Thoren M."/>
            <person name="Johannesson H."/>
        </authorList>
    </citation>
    <scope>NUCLEOTIDE SEQUENCE</scope>
    <source>
        <strain evidence="1">CBS 731.68</strain>
    </source>
</reference>
<organism evidence="1 2">
    <name type="scientific">Parathielavia appendiculata</name>
    <dbReference type="NCBI Taxonomy" id="2587402"/>
    <lineage>
        <taxon>Eukaryota</taxon>
        <taxon>Fungi</taxon>
        <taxon>Dikarya</taxon>
        <taxon>Ascomycota</taxon>
        <taxon>Pezizomycotina</taxon>
        <taxon>Sordariomycetes</taxon>
        <taxon>Sordariomycetidae</taxon>
        <taxon>Sordariales</taxon>
        <taxon>Chaetomiaceae</taxon>
        <taxon>Parathielavia</taxon>
    </lineage>
</organism>